<reference evidence="2" key="1">
    <citation type="journal article" date="2021" name="BMC Genomics">
        <title>Chromosome-level genome assembly and manually-curated proteome of model necrotroph Parastagonospora nodorum Sn15 reveals a genome-wide trove of candidate effector homologs, and redundancy of virulence-related functions within an accessory chromosome.</title>
        <authorList>
            <person name="Bertazzoni S."/>
            <person name="Jones D.A.B."/>
            <person name="Phan H.T."/>
            <person name="Tan K.-C."/>
            <person name="Hane J.K."/>
        </authorList>
    </citation>
    <scope>NUCLEOTIDE SEQUENCE [LARGE SCALE GENOMIC DNA]</scope>
    <source>
        <strain evidence="2">SN15 / ATCC MYA-4574 / FGSC 10173)</strain>
    </source>
</reference>
<gene>
    <name evidence="1" type="ORF">JI435_445950</name>
</gene>
<dbReference type="AlphaFoldDB" id="A0A7U2IAZ4"/>
<dbReference type="Proteomes" id="UP000663193">
    <property type="component" value="Chromosome 20"/>
</dbReference>
<protein>
    <submittedName>
        <fullName evidence="1">Uncharacterized protein</fullName>
    </submittedName>
</protein>
<evidence type="ECO:0000313" key="2">
    <source>
        <dbReference type="Proteomes" id="UP000663193"/>
    </source>
</evidence>
<organism evidence="1 2">
    <name type="scientific">Phaeosphaeria nodorum (strain SN15 / ATCC MYA-4574 / FGSC 10173)</name>
    <name type="common">Glume blotch fungus</name>
    <name type="synonym">Parastagonospora nodorum</name>
    <dbReference type="NCBI Taxonomy" id="321614"/>
    <lineage>
        <taxon>Eukaryota</taxon>
        <taxon>Fungi</taxon>
        <taxon>Dikarya</taxon>
        <taxon>Ascomycota</taxon>
        <taxon>Pezizomycotina</taxon>
        <taxon>Dothideomycetes</taxon>
        <taxon>Pleosporomycetidae</taxon>
        <taxon>Pleosporales</taxon>
        <taxon>Pleosporineae</taxon>
        <taxon>Phaeosphaeriaceae</taxon>
        <taxon>Parastagonospora</taxon>
    </lineage>
</organism>
<sequence length="257" mass="28742">MRTTSFHPKSLHLTSYCCGCIKRNLCLTAICRQRNESGKSRHEARGWPVETVLSPEYFSNDSYLATISRRWAASLRDFLLVTNYQSYFTITSLQQSTTSTTHFLIDTNHLNRNNPNTSKMKLTSIVLFFLTSIATTSLISHHVRPNDTNALLDFHNDYTELVHMHIDDLADAALSNMEILRVVQHCALSSGTLGLKDLGLPSCLVWSEQMFGMSSSIASGVGKMDGLDDLLDIMGEAIDLEKHTGEVMNAIEKVFGF</sequence>
<proteinExistence type="predicted"/>
<name>A0A7U2IAZ4_PHANO</name>
<dbReference type="EMBL" id="CP069042">
    <property type="protein sequence ID" value="QRD06471.1"/>
    <property type="molecule type" value="Genomic_DNA"/>
</dbReference>
<dbReference type="VEuPathDB" id="FungiDB:JI435_445950"/>
<evidence type="ECO:0000313" key="1">
    <source>
        <dbReference type="EMBL" id="QRD06471.1"/>
    </source>
</evidence>
<keyword evidence="2" id="KW-1185">Reference proteome</keyword>
<accession>A0A7U2IAZ4</accession>